<feature type="region of interest" description="Disordered" evidence="1">
    <location>
        <begin position="1"/>
        <end position="32"/>
    </location>
</feature>
<gene>
    <name evidence="2" type="ORF">SCHPADRAFT_906820</name>
</gene>
<sequence>MIDDDRNETNSSSSNPAAGGEKSGIDSHTTHSQSSSSFLKELCEDSVSSITYSYASTWSSNYTMSNLAGPGRILGNFYSRAGSALERRIAKWANRSASKEYEKAVAAQEGYDFTVMFFCEDPKEHERACEMLLVCAKSDEVEIQLKAFTDTIQYFLEFPSDALSAFRNVFKRRQEFSDVVTFSWKRPGVEYTMNWLCRYKMASRCLSSHDNLVIEAAAKLNTDRFRALDFSSFEEIFLCCSDSTDLLLSVRLIGSHWNQKGIEEYVRRKGFDGVALLSFAKGIIARWELYFSLYGKSITVWQPFDLTDCFIYGMWRCLRDLETQALDDLSEDHAQLETWLAVFKIHYFVRSCRPPASEERSIVKSWENLSLEYLPNSEQSKLCNALLRLGSVHDPVMRKRFPPQEGSQIDVEEKTLIESYTRS</sequence>
<keyword evidence="3" id="KW-1185">Reference proteome</keyword>
<organism evidence="2 3">
    <name type="scientific">Schizopora paradoxa</name>
    <dbReference type="NCBI Taxonomy" id="27342"/>
    <lineage>
        <taxon>Eukaryota</taxon>
        <taxon>Fungi</taxon>
        <taxon>Dikarya</taxon>
        <taxon>Basidiomycota</taxon>
        <taxon>Agaricomycotina</taxon>
        <taxon>Agaricomycetes</taxon>
        <taxon>Hymenochaetales</taxon>
        <taxon>Schizoporaceae</taxon>
        <taxon>Schizopora</taxon>
    </lineage>
</organism>
<evidence type="ECO:0000313" key="3">
    <source>
        <dbReference type="Proteomes" id="UP000053477"/>
    </source>
</evidence>
<evidence type="ECO:0000256" key="1">
    <source>
        <dbReference type="SAM" id="MobiDB-lite"/>
    </source>
</evidence>
<accession>A0A0H2RFD5</accession>
<dbReference type="Proteomes" id="UP000053477">
    <property type="component" value="Unassembled WGS sequence"/>
</dbReference>
<reference evidence="2 3" key="1">
    <citation type="submission" date="2015-04" db="EMBL/GenBank/DDBJ databases">
        <title>Complete genome sequence of Schizopora paradoxa KUC8140, a cosmopolitan wood degrader in East Asia.</title>
        <authorList>
            <consortium name="DOE Joint Genome Institute"/>
            <person name="Min B."/>
            <person name="Park H."/>
            <person name="Jang Y."/>
            <person name="Kim J.-J."/>
            <person name="Kim K.H."/>
            <person name="Pangilinan J."/>
            <person name="Lipzen A."/>
            <person name="Riley R."/>
            <person name="Grigoriev I.V."/>
            <person name="Spatafora J.W."/>
            <person name="Choi I.-G."/>
        </authorList>
    </citation>
    <scope>NUCLEOTIDE SEQUENCE [LARGE SCALE GENOMIC DNA]</scope>
    <source>
        <strain evidence="2 3">KUC8140</strain>
    </source>
</reference>
<name>A0A0H2RFD5_9AGAM</name>
<evidence type="ECO:0000313" key="2">
    <source>
        <dbReference type="EMBL" id="KLO10499.1"/>
    </source>
</evidence>
<proteinExistence type="predicted"/>
<dbReference type="EMBL" id="KQ086024">
    <property type="protein sequence ID" value="KLO10499.1"/>
    <property type="molecule type" value="Genomic_DNA"/>
</dbReference>
<dbReference type="InParanoid" id="A0A0H2RFD5"/>
<protein>
    <submittedName>
        <fullName evidence="2">Uncharacterized protein</fullName>
    </submittedName>
</protein>
<dbReference type="AlphaFoldDB" id="A0A0H2RFD5"/>